<feature type="non-terminal residue" evidence="2">
    <location>
        <position position="1"/>
    </location>
</feature>
<feature type="compositionally biased region" description="Low complexity" evidence="1">
    <location>
        <begin position="162"/>
        <end position="184"/>
    </location>
</feature>
<accession>A0A813D8B1</accession>
<feature type="region of interest" description="Disordered" evidence="1">
    <location>
        <begin position="120"/>
        <end position="231"/>
    </location>
</feature>
<keyword evidence="3" id="KW-1185">Reference proteome</keyword>
<comment type="caution">
    <text evidence="2">The sequence shown here is derived from an EMBL/GenBank/DDBJ whole genome shotgun (WGS) entry which is preliminary data.</text>
</comment>
<proteinExistence type="predicted"/>
<dbReference type="Proteomes" id="UP000654075">
    <property type="component" value="Unassembled WGS sequence"/>
</dbReference>
<reference evidence="2" key="1">
    <citation type="submission" date="2021-02" db="EMBL/GenBank/DDBJ databases">
        <authorList>
            <person name="Dougan E. K."/>
            <person name="Rhodes N."/>
            <person name="Thang M."/>
            <person name="Chan C."/>
        </authorList>
    </citation>
    <scope>NUCLEOTIDE SEQUENCE</scope>
</reference>
<sequence>GMFACCRRRTDEPQVADAEVVIDEIVGEQPDAGVLHVVLAEVLTWADVVLHASEQNQMMSFPLEVSVRAATVPQAALRVLAACGFRRGRNGQSLSCSSPAGIKVLLSAREAVAQLVRSLQEAGPGPVAPAAGSARGTAASPAPEGMASAAAAHGTSTEQKQEQQQLRQQQQQKQQQQQQQQQQEQEQRQRQQQEQQQEQQQQQEQEQEQRKPPQPPPKSSETPDAERCRGS</sequence>
<feature type="compositionally biased region" description="Low complexity" evidence="1">
    <location>
        <begin position="122"/>
        <end position="152"/>
    </location>
</feature>
<dbReference type="AlphaFoldDB" id="A0A813D8B1"/>
<feature type="non-terminal residue" evidence="2">
    <location>
        <position position="231"/>
    </location>
</feature>
<dbReference type="EMBL" id="CAJNNV010000880">
    <property type="protein sequence ID" value="CAE8583798.1"/>
    <property type="molecule type" value="Genomic_DNA"/>
</dbReference>
<protein>
    <submittedName>
        <fullName evidence="2">Uncharacterized protein</fullName>
    </submittedName>
</protein>
<evidence type="ECO:0000313" key="2">
    <source>
        <dbReference type="EMBL" id="CAE8583798.1"/>
    </source>
</evidence>
<evidence type="ECO:0000256" key="1">
    <source>
        <dbReference type="SAM" id="MobiDB-lite"/>
    </source>
</evidence>
<gene>
    <name evidence="2" type="ORF">PGLA1383_LOCUS2748</name>
</gene>
<name>A0A813D8B1_POLGL</name>
<evidence type="ECO:0000313" key="3">
    <source>
        <dbReference type="Proteomes" id="UP000654075"/>
    </source>
</evidence>
<feature type="compositionally biased region" description="Low complexity" evidence="1">
    <location>
        <begin position="192"/>
        <end position="204"/>
    </location>
</feature>
<organism evidence="2 3">
    <name type="scientific">Polarella glacialis</name>
    <name type="common">Dinoflagellate</name>
    <dbReference type="NCBI Taxonomy" id="89957"/>
    <lineage>
        <taxon>Eukaryota</taxon>
        <taxon>Sar</taxon>
        <taxon>Alveolata</taxon>
        <taxon>Dinophyceae</taxon>
        <taxon>Suessiales</taxon>
        <taxon>Suessiaceae</taxon>
        <taxon>Polarella</taxon>
    </lineage>
</organism>